<dbReference type="SUPFAM" id="SSF142913">
    <property type="entry name" value="YktB/PF0168-like"/>
    <property type="match status" value="1"/>
</dbReference>
<dbReference type="InterPro" id="IPR009403">
    <property type="entry name" value="UPF0637"/>
</dbReference>
<evidence type="ECO:0000313" key="2">
    <source>
        <dbReference type="Proteomes" id="UP000051906"/>
    </source>
</evidence>
<dbReference type="STRING" id="616990.IV54_GL000008"/>
<evidence type="ECO:0000313" key="1">
    <source>
        <dbReference type="EMBL" id="KRO03559.1"/>
    </source>
</evidence>
<dbReference type="Gene3D" id="3.30.930.20">
    <property type="entry name" value="Protein of unknown function DUF1054"/>
    <property type="match status" value="1"/>
</dbReference>
<gene>
    <name evidence="1" type="ORF">IV54_GL000008</name>
</gene>
<dbReference type="InterPro" id="IPR053707">
    <property type="entry name" value="UPF0637_domain_sf"/>
</dbReference>
<dbReference type="RefSeq" id="WP_237756687.1">
    <property type="nucleotide sequence ID" value="NZ_JQCA01000072.1"/>
</dbReference>
<dbReference type="PATRIC" id="fig|616990.3.peg.11"/>
<keyword evidence="2" id="KW-1185">Reference proteome</keyword>
<dbReference type="Proteomes" id="UP000051906">
    <property type="component" value="Unassembled WGS sequence"/>
</dbReference>
<name>A0A0R2LQL8_9LACO</name>
<comment type="caution">
    <text evidence="1">The sequence shown here is derived from an EMBL/GenBank/DDBJ whole genome shotgun (WGS) entry which is preliminary data.</text>
</comment>
<dbReference type="Pfam" id="PF06335">
    <property type="entry name" value="DUF1054"/>
    <property type="match status" value="1"/>
</dbReference>
<protein>
    <submittedName>
        <fullName evidence="1">Uncharacterized protein</fullName>
    </submittedName>
</protein>
<sequence>MESIERLEGGLAMYEDQDFRVFEDQTLPGRLGKIREQIDPKFMITVAALQPVFATLAVPIYDHVSKHLRRTKNPPTDTWVAFSTSKRGYKMLPHLEIGFWDDRFFIWLAVLQEAKNRQALLSSLKEDLVMTLPSDFECGSDHTDKNSGVPLTREAYQALMATQTDRHAEWQVGRQFHRGDAFFTLTPEDQAATIREIVTALLPVYDQLIRI</sequence>
<dbReference type="EMBL" id="JQCA01000072">
    <property type="protein sequence ID" value="KRO03559.1"/>
    <property type="molecule type" value="Genomic_DNA"/>
</dbReference>
<proteinExistence type="predicted"/>
<organism evidence="1 2">
    <name type="scientific">Levilactobacillus paucivorans</name>
    <dbReference type="NCBI Taxonomy" id="616990"/>
    <lineage>
        <taxon>Bacteria</taxon>
        <taxon>Bacillati</taxon>
        <taxon>Bacillota</taxon>
        <taxon>Bacilli</taxon>
        <taxon>Lactobacillales</taxon>
        <taxon>Lactobacillaceae</taxon>
        <taxon>Levilactobacillus</taxon>
    </lineage>
</organism>
<reference evidence="1 2" key="1">
    <citation type="journal article" date="2015" name="Genome Announc.">
        <title>Expanding the biotechnology potential of lactobacilli through comparative genomics of 213 strains and associated genera.</title>
        <authorList>
            <person name="Sun Z."/>
            <person name="Harris H.M."/>
            <person name="McCann A."/>
            <person name="Guo C."/>
            <person name="Argimon S."/>
            <person name="Zhang W."/>
            <person name="Yang X."/>
            <person name="Jeffery I.B."/>
            <person name="Cooney J.C."/>
            <person name="Kagawa T.F."/>
            <person name="Liu W."/>
            <person name="Song Y."/>
            <person name="Salvetti E."/>
            <person name="Wrobel A."/>
            <person name="Rasinkangas P."/>
            <person name="Parkhill J."/>
            <person name="Rea M.C."/>
            <person name="O'Sullivan O."/>
            <person name="Ritari J."/>
            <person name="Douillard F.P."/>
            <person name="Paul Ross R."/>
            <person name="Yang R."/>
            <person name="Briner A.E."/>
            <person name="Felis G.E."/>
            <person name="de Vos W.M."/>
            <person name="Barrangou R."/>
            <person name="Klaenhammer T.R."/>
            <person name="Caufield P.W."/>
            <person name="Cui Y."/>
            <person name="Zhang H."/>
            <person name="O'Toole P.W."/>
        </authorList>
    </citation>
    <scope>NUCLEOTIDE SEQUENCE [LARGE SCALE GENOMIC DNA]</scope>
    <source>
        <strain evidence="1 2">DSM 22467</strain>
    </source>
</reference>
<dbReference type="AlphaFoldDB" id="A0A0R2LQL8"/>
<accession>A0A0R2LQL8</accession>